<keyword evidence="2" id="KW-1185">Reference proteome</keyword>
<dbReference type="AlphaFoldDB" id="A0A7J6VPI8"/>
<proteinExistence type="predicted"/>
<evidence type="ECO:0000313" key="2">
    <source>
        <dbReference type="Proteomes" id="UP000554482"/>
    </source>
</evidence>
<evidence type="ECO:0000313" key="1">
    <source>
        <dbReference type="EMBL" id="KAF5187014.1"/>
    </source>
</evidence>
<protein>
    <submittedName>
        <fullName evidence="1">Uncharacterized protein</fullName>
    </submittedName>
</protein>
<sequence>MIGPRRPNRIMASQGLNENGDEATDIIENGVDETIVIIGGVSGGGVVNVDEDVTSPVDVDNEPEILPIISSETQYICSDNHMVPPQKGKIFIHRLGWNFIIKEERPASWLDLQQPLNLTKN</sequence>
<gene>
    <name evidence="1" type="ORF">FRX31_023398</name>
</gene>
<dbReference type="Proteomes" id="UP000554482">
    <property type="component" value="Unassembled WGS sequence"/>
</dbReference>
<organism evidence="1 2">
    <name type="scientific">Thalictrum thalictroides</name>
    <name type="common">Rue-anemone</name>
    <name type="synonym">Anemone thalictroides</name>
    <dbReference type="NCBI Taxonomy" id="46969"/>
    <lineage>
        <taxon>Eukaryota</taxon>
        <taxon>Viridiplantae</taxon>
        <taxon>Streptophyta</taxon>
        <taxon>Embryophyta</taxon>
        <taxon>Tracheophyta</taxon>
        <taxon>Spermatophyta</taxon>
        <taxon>Magnoliopsida</taxon>
        <taxon>Ranunculales</taxon>
        <taxon>Ranunculaceae</taxon>
        <taxon>Thalictroideae</taxon>
        <taxon>Thalictrum</taxon>
    </lineage>
</organism>
<comment type="caution">
    <text evidence="1">The sequence shown here is derived from an EMBL/GenBank/DDBJ whole genome shotgun (WGS) entry which is preliminary data.</text>
</comment>
<dbReference type="EMBL" id="JABWDY010028546">
    <property type="protein sequence ID" value="KAF5187014.1"/>
    <property type="molecule type" value="Genomic_DNA"/>
</dbReference>
<name>A0A7J6VPI8_THATH</name>
<accession>A0A7J6VPI8</accession>
<reference evidence="1 2" key="1">
    <citation type="submission" date="2020-06" db="EMBL/GenBank/DDBJ databases">
        <title>Transcriptomic and genomic resources for Thalictrum thalictroides and T. hernandezii: Facilitating candidate gene discovery in an emerging model plant lineage.</title>
        <authorList>
            <person name="Arias T."/>
            <person name="Riano-Pachon D.M."/>
            <person name="Di Stilio V.S."/>
        </authorList>
    </citation>
    <scope>NUCLEOTIDE SEQUENCE [LARGE SCALE GENOMIC DNA]</scope>
    <source>
        <strain evidence="2">cv. WT478/WT964</strain>
        <tissue evidence="1">Leaves</tissue>
    </source>
</reference>